<accession>A0ABY9T2V7</accession>
<name>A0ABY9T2V7_BREBE</name>
<reference evidence="9 10" key="1">
    <citation type="submission" date="2023-09" db="EMBL/GenBank/DDBJ databases">
        <title>Complete Genome and Methylome dissection of Bacillus brevis NEB573 original source of BbsI restriction endonuclease.</title>
        <authorList>
            <person name="Fomenkov A."/>
            <person name="Roberts R.D."/>
        </authorList>
    </citation>
    <scope>NUCLEOTIDE SEQUENCE [LARGE SCALE GENOMIC DNA]</scope>
    <source>
        <strain evidence="9 10">NEB573</strain>
    </source>
</reference>
<keyword evidence="6" id="KW-0653">Protein transport</keyword>
<evidence type="ECO:0000256" key="2">
    <source>
        <dbReference type="ARBA" id="ARBA00022475"/>
    </source>
</evidence>
<keyword evidence="3 7" id="KW-0812">Transmembrane</keyword>
<evidence type="ECO:0000256" key="6">
    <source>
        <dbReference type="RuleBase" id="RU004057"/>
    </source>
</evidence>
<evidence type="ECO:0000256" key="1">
    <source>
        <dbReference type="ARBA" id="ARBA00004651"/>
    </source>
</evidence>
<dbReference type="PANTHER" id="PTHR30433">
    <property type="entry name" value="CHEMOTAXIS PROTEIN MOTA"/>
    <property type="match status" value="1"/>
</dbReference>
<dbReference type="InterPro" id="IPR002898">
    <property type="entry name" value="MotA_ExbB_proton_chnl"/>
</dbReference>
<dbReference type="EMBL" id="CP134050">
    <property type="protein sequence ID" value="WNC14452.1"/>
    <property type="molecule type" value="Genomic_DNA"/>
</dbReference>
<comment type="similarity">
    <text evidence="6">Belongs to the exbB/tolQ family.</text>
</comment>
<organism evidence="9 10">
    <name type="scientific">Brevibacillus brevis</name>
    <name type="common">Bacillus brevis</name>
    <dbReference type="NCBI Taxonomy" id="1393"/>
    <lineage>
        <taxon>Bacteria</taxon>
        <taxon>Bacillati</taxon>
        <taxon>Bacillota</taxon>
        <taxon>Bacilli</taxon>
        <taxon>Bacillales</taxon>
        <taxon>Paenibacillaceae</taxon>
        <taxon>Brevibacillus</taxon>
    </lineage>
</organism>
<proteinExistence type="inferred from homology"/>
<evidence type="ECO:0000256" key="7">
    <source>
        <dbReference type="SAM" id="Phobius"/>
    </source>
</evidence>
<comment type="subcellular location">
    <subcellularLocation>
        <location evidence="1">Cell membrane</location>
        <topology evidence="1">Multi-pass membrane protein</topology>
    </subcellularLocation>
    <subcellularLocation>
        <location evidence="6">Membrane</location>
        <topology evidence="6">Multi-pass membrane protein</topology>
    </subcellularLocation>
</comment>
<dbReference type="Pfam" id="PF01618">
    <property type="entry name" value="MotA_ExbB"/>
    <property type="match status" value="1"/>
</dbReference>
<dbReference type="Proteomes" id="UP001256827">
    <property type="component" value="Chromosome"/>
</dbReference>
<keyword evidence="2" id="KW-1003">Cell membrane</keyword>
<sequence>MNVFQTTKRRSLLLVGAVLLIFIHAVYLNGSLADLLNPTAIELVALAVVISYAIKRKHLDLKKIARLLIHGRESNVEETIKRFYYYALVQKEQGYIALEKELQNEKDSFVQRGSLLAIEGVPEDELRLILENELKGEQYRYQQSAGFFRLISLLAPGMGLVGTLLGMTGVLKSLSDFTVTGHSLSAAVVATLYGALLANLFALPCYYRLMDLYDREMFEKRLFIEGCVGLQRMETPRLLFEKLNSFLPGDQKLVLIKEAGSVKGTIERQDRYA</sequence>
<evidence type="ECO:0000259" key="8">
    <source>
        <dbReference type="Pfam" id="PF01618"/>
    </source>
</evidence>
<dbReference type="RefSeq" id="WP_310766548.1">
    <property type="nucleotide sequence ID" value="NZ_CP134050.1"/>
</dbReference>
<keyword evidence="6" id="KW-0813">Transport</keyword>
<evidence type="ECO:0000313" key="10">
    <source>
        <dbReference type="Proteomes" id="UP001256827"/>
    </source>
</evidence>
<evidence type="ECO:0000313" key="9">
    <source>
        <dbReference type="EMBL" id="WNC14452.1"/>
    </source>
</evidence>
<feature type="domain" description="MotA/TolQ/ExbB proton channel" evidence="8">
    <location>
        <begin position="103"/>
        <end position="217"/>
    </location>
</feature>
<protein>
    <submittedName>
        <fullName evidence="9">MotA/TolQ/ExbB proton channel family protein</fullName>
    </submittedName>
</protein>
<evidence type="ECO:0000256" key="5">
    <source>
        <dbReference type="ARBA" id="ARBA00023136"/>
    </source>
</evidence>
<keyword evidence="4 7" id="KW-1133">Transmembrane helix</keyword>
<feature type="transmembrane region" description="Helical" evidence="7">
    <location>
        <begin position="183"/>
        <end position="207"/>
    </location>
</feature>
<dbReference type="InterPro" id="IPR047055">
    <property type="entry name" value="MotA-like"/>
</dbReference>
<evidence type="ECO:0000256" key="4">
    <source>
        <dbReference type="ARBA" id="ARBA00022989"/>
    </source>
</evidence>
<keyword evidence="5 7" id="KW-0472">Membrane</keyword>
<gene>
    <name evidence="9" type="ORF">RGB73_27945</name>
</gene>
<evidence type="ECO:0000256" key="3">
    <source>
        <dbReference type="ARBA" id="ARBA00022692"/>
    </source>
</evidence>
<feature type="transmembrane region" description="Helical" evidence="7">
    <location>
        <begin position="12"/>
        <end position="29"/>
    </location>
</feature>
<feature type="transmembrane region" description="Helical" evidence="7">
    <location>
        <begin position="35"/>
        <end position="54"/>
    </location>
</feature>
<keyword evidence="10" id="KW-1185">Reference proteome</keyword>
<feature type="transmembrane region" description="Helical" evidence="7">
    <location>
        <begin position="147"/>
        <end position="171"/>
    </location>
</feature>